<keyword evidence="1" id="KW-0472">Membrane</keyword>
<dbReference type="SUPFAM" id="SSF103473">
    <property type="entry name" value="MFS general substrate transporter"/>
    <property type="match status" value="1"/>
</dbReference>
<protein>
    <submittedName>
        <fullName evidence="2">Uncharacterized protein</fullName>
    </submittedName>
</protein>
<dbReference type="InterPro" id="IPR027197">
    <property type="entry name" value="SLC43A3"/>
</dbReference>
<feature type="non-terminal residue" evidence="2">
    <location>
        <position position="299"/>
    </location>
</feature>
<accession>A0A433T8H5</accession>
<evidence type="ECO:0000313" key="2">
    <source>
        <dbReference type="EMBL" id="RUS77784.1"/>
    </source>
</evidence>
<feature type="transmembrane region" description="Helical" evidence="1">
    <location>
        <begin position="238"/>
        <end position="258"/>
    </location>
</feature>
<proteinExistence type="predicted"/>
<feature type="transmembrane region" description="Helical" evidence="1">
    <location>
        <begin position="270"/>
        <end position="292"/>
    </location>
</feature>
<feature type="transmembrane region" description="Helical" evidence="1">
    <location>
        <begin position="209"/>
        <end position="226"/>
    </location>
</feature>
<name>A0A433T8H5_ELYCH</name>
<evidence type="ECO:0000256" key="1">
    <source>
        <dbReference type="SAM" id="Phobius"/>
    </source>
</evidence>
<dbReference type="OrthoDB" id="330047at2759"/>
<comment type="caution">
    <text evidence="2">The sequence shown here is derived from an EMBL/GenBank/DDBJ whole genome shotgun (WGS) entry which is preliminary data.</text>
</comment>
<dbReference type="PANTHER" id="PTHR20765:SF1">
    <property type="entry name" value="EQUILIBRATIVE NUCLEOBASE TRANSPORTER 1"/>
    <property type="match status" value="1"/>
</dbReference>
<sequence>MFLTIGIVPLLVSTVAFPLSLSLSLSDGVELQTSFMFLTIGIVPLLVSTVAFLPKTRVPWPVPANYGKGRNKSLDENLLRKQRAWQRRMSEEPELDLAPHLFPDPYPFTEVTGGRCRKPPPDFSPVAGQSLFVLSCLWFGVQRLQEAVFDARVVDIADMELVAGIDYEIYYGVIQLLAVFVSPLAGLLIDRHTPRELGFSPATQQMRRIIPAIAVTSSLGVAQVVIDMFSNPVAQSLSALVNLLHKVFAHTTMCAFVLHVHFNHQQLGKYYGLTCAVSAVISAVQFPVRIFLIQMSPSI</sequence>
<organism evidence="2 3">
    <name type="scientific">Elysia chlorotica</name>
    <name type="common">Eastern emerald elysia</name>
    <name type="synonym">Sea slug</name>
    <dbReference type="NCBI Taxonomy" id="188477"/>
    <lineage>
        <taxon>Eukaryota</taxon>
        <taxon>Metazoa</taxon>
        <taxon>Spiralia</taxon>
        <taxon>Lophotrochozoa</taxon>
        <taxon>Mollusca</taxon>
        <taxon>Gastropoda</taxon>
        <taxon>Heterobranchia</taxon>
        <taxon>Euthyneura</taxon>
        <taxon>Panpulmonata</taxon>
        <taxon>Sacoglossa</taxon>
        <taxon>Placobranchoidea</taxon>
        <taxon>Plakobranchidae</taxon>
        <taxon>Elysia</taxon>
    </lineage>
</organism>
<feature type="transmembrane region" description="Helical" evidence="1">
    <location>
        <begin position="34"/>
        <end position="53"/>
    </location>
</feature>
<feature type="transmembrane region" description="Helical" evidence="1">
    <location>
        <begin position="169"/>
        <end position="189"/>
    </location>
</feature>
<dbReference type="AlphaFoldDB" id="A0A433T8H5"/>
<reference evidence="2 3" key="1">
    <citation type="submission" date="2019-01" db="EMBL/GenBank/DDBJ databases">
        <title>A draft genome assembly of the solar-powered sea slug Elysia chlorotica.</title>
        <authorList>
            <person name="Cai H."/>
            <person name="Li Q."/>
            <person name="Fang X."/>
            <person name="Li J."/>
            <person name="Curtis N.E."/>
            <person name="Altenburger A."/>
            <person name="Shibata T."/>
            <person name="Feng M."/>
            <person name="Maeda T."/>
            <person name="Schwartz J.A."/>
            <person name="Shigenobu S."/>
            <person name="Lundholm N."/>
            <person name="Nishiyama T."/>
            <person name="Yang H."/>
            <person name="Hasebe M."/>
            <person name="Li S."/>
            <person name="Pierce S.K."/>
            <person name="Wang J."/>
        </authorList>
    </citation>
    <scope>NUCLEOTIDE SEQUENCE [LARGE SCALE GENOMIC DNA]</scope>
    <source>
        <strain evidence="2">EC2010</strain>
        <tissue evidence="2">Whole organism of an adult</tissue>
    </source>
</reference>
<dbReference type="InterPro" id="IPR036259">
    <property type="entry name" value="MFS_trans_sf"/>
</dbReference>
<keyword evidence="1" id="KW-0812">Transmembrane</keyword>
<dbReference type="EMBL" id="RQTK01000552">
    <property type="protein sequence ID" value="RUS77784.1"/>
    <property type="molecule type" value="Genomic_DNA"/>
</dbReference>
<keyword evidence="1" id="KW-1133">Transmembrane helix</keyword>
<keyword evidence="3" id="KW-1185">Reference proteome</keyword>
<dbReference type="PANTHER" id="PTHR20765">
    <property type="entry name" value="SOLUTE CARRIER FAMILY 43 MEMBER 3-RELATED"/>
    <property type="match status" value="1"/>
</dbReference>
<evidence type="ECO:0000313" key="3">
    <source>
        <dbReference type="Proteomes" id="UP000271974"/>
    </source>
</evidence>
<dbReference type="Proteomes" id="UP000271974">
    <property type="component" value="Unassembled WGS sequence"/>
</dbReference>
<gene>
    <name evidence="2" type="ORF">EGW08_014448</name>
</gene>